<dbReference type="PANTHER" id="PTHR31328">
    <property type="entry name" value="BIOGENESIS OF LYSOSOME-RELATED ORGANELLES COMPLEX 1 SUBUNIT 6"/>
    <property type="match status" value="1"/>
</dbReference>
<evidence type="ECO:0000256" key="4">
    <source>
        <dbReference type="ARBA" id="ARBA00022490"/>
    </source>
</evidence>
<evidence type="ECO:0000313" key="6">
    <source>
        <dbReference type="EMBL" id="CAH0098963.1"/>
    </source>
</evidence>
<protein>
    <recommendedName>
        <fullName evidence="3 5">Biogenesis of lysosome-related organelles complex 1 subunit 6</fullName>
        <shortName evidence="5">BLOC-1 subunit 6</shortName>
    </recommendedName>
</protein>
<evidence type="ECO:0000256" key="2">
    <source>
        <dbReference type="ARBA" id="ARBA00005767"/>
    </source>
</evidence>
<comment type="function">
    <text evidence="5">Component of the biogenesis of lysosome-related organelles complex-1 (BLOC-1) involved in pigment granule biogenesis.</text>
</comment>
<proteinExistence type="inferred from homology"/>
<accession>A0A8J2W9S2</accession>
<name>A0A8J2W9S2_9CRUS</name>
<dbReference type="AlphaFoldDB" id="A0A8J2W9S2"/>
<dbReference type="OrthoDB" id="19659at2759"/>
<dbReference type="GO" id="GO:0031083">
    <property type="term" value="C:BLOC-1 complex"/>
    <property type="evidence" value="ECO:0007669"/>
    <property type="project" value="TreeGrafter"/>
</dbReference>
<dbReference type="InterPro" id="IPR028119">
    <property type="entry name" value="Snapin/Pallidin/Snn1"/>
</dbReference>
<dbReference type="GO" id="GO:0030133">
    <property type="term" value="C:transport vesicle"/>
    <property type="evidence" value="ECO:0007669"/>
    <property type="project" value="TreeGrafter"/>
</dbReference>
<comment type="caution">
    <text evidence="6">The sequence shown here is derived from an EMBL/GenBank/DDBJ whole genome shotgun (WGS) entry which is preliminary data.</text>
</comment>
<dbReference type="InterPro" id="IPR017242">
    <property type="entry name" value="BLOC-1_pallidin"/>
</dbReference>
<evidence type="ECO:0000256" key="1">
    <source>
        <dbReference type="ARBA" id="ARBA00004496"/>
    </source>
</evidence>
<sequence length="131" mass="15297">MVDDMSSINQLASALLENHEPKFLATEDSLQELTASQNILMGQVFKQSDRLSEAIKHTQVYEMVIQTKTYQNKLLSLQKEMFDLSERSQKIKKRALKLQQSKQHEALLREQAKDRELEREKQLIARPAKRN</sequence>
<keyword evidence="4" id="KW-0963">Cytoplasm</keyword>
<evidence type="ECO:0000313" key="7">
    <source>
        <dbReference type="Proteomes" id="UP000789390"/>
    </source>
</evidence>
<gene>
    <name evidence="6" type="ORF">DGAL_LOCUS1071</name>
</gene>
<dbReference type="EMBL" id="CAKKLH010000012">
    <property type="protein sequence ID" value="CAH0098963.1"/>
    <property type="molecule type" value="Genomic_DNA"/>
</dbReference>
<comment type="similarity">
    <text evidence="2 5">Belongs to the BLOC1S6 family.</text>
</comment>
<evidence type="ECO:0000256" key="5">
    <source>
        <dbReference type="PIRNR" id="PIRNR037609"/>
    </source>
</evidence>
<comment type="subcellular location">
    <subcellularLocation>
        <location evidence="1">Cytoplasm</location>
    </subcellularLocation>
</comment>
<keyword evidence="7" id="KW-1185">Reference proteome</keyword>
<dbReference type="Pfam" id="PF14712">
    <property type="entry name" value="Snapin_Pallidin"/>
    <property type="match status" value="1"/>
</dbReference>
<organism evidence="6 7">
    <name type="scientific">Daphnia galeata</name>
    <dbReference type="NCBI Taxonomy" id="27404"/>
    <lineage>
        <taxon>Eukaryota</taxon>
        <taxon>Metazoa</taxon>
        <taxon>Ecdysozoa</taxon>
        <taxon>Arthropoda</taxon>
        <taxon>Crustacea</taxon>
        <taxon>Branchiopoda</taxon>
        <taxon>Diplostraca</taxon>
        <taxon>Cladocera</taxon>
        <taxon>Anomopoda</taxon>
        <taxon>Daphniidae</taxon>
        <taxon>Daphnia</taxon>
    </lineage>
</organism>
<evidence type="ECO:0000256" key="3">
    <source>
        <dbReference type="ARBA" id="ARBA00019579"/>
    </source>
</evidence>
<dbReference type="Proteomes" id="UP000789390">
    <property type="component" value="Unassembled WGS sequence"/>
</dbReference>
<reference evidence="6" key="1">
    <citation type="submission" date="2021-11" db="EMBL/GenBank/DDBJ databases">
        <authorList>
            <person name="Schell T."/>
        </authorList>
    </citation>
    <scope>NUCLEOTIDE SEQUENCE</scope>
    <source>
        <strain evidence="6">M5</strain>
    </source>
</reference>
<dbReference type="PANTHER" id="PTHR31328:SF2">
    <property type="entry name" value="BIOGENESIS OF LYSOSOME-RELATED ORGANELLES COMPLEX 1 SUBUNIT 6"/>
    <property type="match status" value="1"/>
</dbReference>
<dbReference type="PIRSF" id="PIRSF037609">
    <property type="entry name" value="BLOC-1_complex_pallidin"/>
    <property type="match status" value="1"/>
</dbReference>